<dbReference type="InterPro" id="IPR038404">
    <property type="entry name" value="TRAP_DctP_sf"/>
</dbReference>
<evidence type="ECO:0000256" key="3">
    <source>
        <dbReference type="ARBA" id="ARBA00022764"/>
    </source>
</evidence>
<feature type="chain" id="PRO_5012512024" evidence="4">
    <location>
        <begin position="22"/>
        <end position="340"/>
    </location>
</feature>
<dbReference type="Gene3D" id="3.40.190.170">
    <property type="entry name" value="Bacterial extracellular solute-binding protein, family 7"/>
    <property type="match status" value="1"/>
</dbReference>
<dbReference type="GO" id="GO:0042597">
    <property type="term" value="C:periplasmic space"/>
    <property type="evidence" value="ECO:0007669"/>
    <property type="project" value="UniProtKB-SubCell"/>
</dbReference>
<keyword evidence="2 4" id="KW-0732">Signal</keyword>
<evidence type="ECO:0000313" key="6">
    <source>
        <dbReference type="Proteomes" id="UP000198440"/>
    </source>
</evidence>
<dbReference type="AlphaFoldDB" id="A0A239JSC7"/>
<dbReference type="OrthoDB" id="7822595at2"/>
<evidence type="ECO:0000256" key="2">
    <source>
        <dbReference type="ARBA" id="ARBA00022729"/>
    </source>
</evidence>
<organism evidence="5 6">
    <name type="scientific">Antarctobacter heliothermus</name>
    <dbReference type="NCBI Taxonomy" id="74033"/>
    <lineage>
        <taxon>Bacteria</taxon>
        <taxon>Pseudomonadati</taxon>
        <taxon>Pseudomonadota</taxon>
        <taxon>Alphaproteobacteria</taxon>
        <taxon>Rhodobacterales</taxon>
        <taxon>Roseobacteraceae</taxon>
        <taxon>Antarctobacter</taxon>
    </lineage>
</organism>
<proteinExistence type="predicted"/>
<evidence type="ECO:0000256" key="4">
    <source>
        <dbReference type="SAM" id="SignalP"/>
    </source>
</evidence>
<dbReference type="GO" id="GO:0055085">
    <property type="term" value="P:transmembrane transport"/>
    <property type="evidence" value="ECO:0007669"/>
    <property type="project" value="InterPro"/>
</dbReference>
<evidence type="ECO:0000256" key="1">
    <source>
        <dbReference type="ARBA" id="ARBA00004418"/>
    </source>
</evidence>
<dbReference type="Proteomes" id="UP000198440">
    <property type="component" value="Unassembled WGS sequence"/>
</dbReference>
<protein>
    <submittedName>
        <fullName evidence="5">TRAP-type C4-dicarboxylate transport system, substrate-binding protein</fullName>
    </submittedName>
</protein>
<dbReference type="RefSeq" id="WP_089279766.1">
    <property type="nucleotide sequence ID" value="NZ_FZON01000056.1"/>
</dbReference>
<dbReference type="Pfam" id="PF03480">
    <property type="entry name" value="DctP"/>
    <property type="match status" value="1"/>
</dbReference>
<dbReference type="PANTHER" id="PTHR33376:SF15">
    <property type="entry name" value="BLL6794 PROTEIN"/>
    <property type="match status" value="1"/>
</dbReference>
<sequence>MKHVILTALAASSLLAAPANAKELLVNCFWPSQHFFCSEVLGAWAEDVAEATEGRVTVSVPPRSLAPPPKQIESIRGGLFDAGFTFNGFLADEIAGPLVAMMPFTGTGDARASSLALWRTYETHLSGVDEYDGLHLLSAFVAPGGDFYSLNDTPIETLADATDRKMWALPGVTSAILSAGGGNVVSGPAVQMAEVIQSGVVNGFVGIPPWDAEKFNALQHAKSITVTRQKIFTPAFSFLISDAAWDGISDADQTAIMALSGAAFAESAGTIWTGLNDAKMQSLDSQMQVIDASDAFEAELLAASGGPVAGWLKRMEALGLDGEEVLEFYTAQIAAEQATN</sequence>
<name>A0A239JSC7_9RHOB</name>
<evidence type="ECO:0000313" key="5">
    <source>
        <dbReference type="EMBL" id="SNT08725.1"/>
    </source>
</evidence>
<dbReference type="InterPro" id="IPR018389">
    <property type="entry name" value="DctP_fam"/>
</dbReference>
<gene>
    <name evidence="5" type="ORF">SAMN04488078_105617</name>
</gene>
<comment type="subcellular location">
    <subcellularLocation>
        <location evidence="1">Periplasm</location>
    </subcellularLocation>
</comment>
<dbReference type="PANTHER" id="PTHR33376">
    <property type="match status" value="1"/>
</dbReference>
<reference evidence="5 6" key="1">
    <citation type="submission" date="2017-06" db="EMBL/GenBank/DDBJ databases">
        <authorList>
            <person name="Kim H.J."/>
            <person name="Triplett B.A."/>
        </authorList>
    </citation>
    <scope>NUCLEOTIDE SEQUENCE [LARGE SCALE GENOMIC DNA]</scope>
    <source>
        <strain evidence="5 6">DSM 11445</strain>
    </source>
</reference>
<feature type="signal peptide" evidence="4">
    <location>
        <begin position="1"/>
        <end position="21"/>
    </location>
</feature>
<dbReference type="EMBL" id="FZON01000056">
    <property type="protein sequence ID" value="SNT08725.1"/>
    <property type="molecule type" value="Genomic_DNA"/>
</dbReference>
<accession>A0A239JSC7</accession>
<keyword evidence="3" id="KW-0574">Periplasm</keyword>